<evidence type="ECO:0000313" key="3">
    <source>
        <dbReference type="Proteomes" id="UP001302020"/>
    </source>
</evidence>
<gene>
    <name evidence="2" type="ORF">QN243_19085</name>
</gene>
<dbReference type="InterPro" id="IPR032708">
    <property type="entry name" value="McjB_C"/>
</dbReference>
<sequence>MPGGLSGFLRLPRFERCLLVPAWVLLGAARAAVLALGFRRLAPCLGRGVAEPPPAPVLDARAQRRAIQIGRTLRLAARHTPWESNCLAQALSARCLLGLFRVPHMLCFGAARAPETLALQAHAWVVAGPVRVTGGGGVERFARIGCFVVPAEPRR</sequence>
<reference evidence="2 3" key="1">
    <citation type="submission" date="2023-05" db="EMBL/GenBank/DDBJ databases">
        <title>Xanthomonas rydalmerenesis sp. nov., a novel Xanthomonas species isolated from Fragaria x ananassa.</title>
        <authorList>
            <person name="McKnight D.J.E."/>
            <person name="Wong-Bajracharya J."/>
            <person name="Okoh E.B."/>
            <person name="Snijders F."/>
            <person name="Lidbetter F."/>
            <person name="Webster J."/>
            <person name="Djordjevic S.P."/>
            <person name="Bogema D.R."/>
            <person name="Chapman T.A."/>
        </authorList>
    </citation>
    <scope>NUCLEOTIDE SEQUENCE [LARGE SCALE GENOMIC DNA]</scope>
    <source>
        <strain evidence="2 3">DAR34883</strain>
    </source>
</reference>
<dbReference type="InterPro" id="IPR053521">
    <property type="entry name" value="McjB-like"/>
</dbReference>
<dbReference type="NCBIfam" id="NF033537">
    <property type="entry name" value="lasso_biosyn_B2"/>
    <property type="match status" value="1"/>
</dbReference>
<accession>A0ABZ0JN61</accession>
<dbReference type="Proteomes" id="UP001302020">
    <property type="component" value="Chromosome"/>
</dbReference>
<name>A0ABZ0JN61_9XANT</name>
<dbReference type="Pfam" id="PF13471">
    <property type="entry name" value="Transglut_core3"/>
    <property type="match status" value="1"/>
</dbReference>
<protein>
    <submittedName>
        <fullName evidence="2">Lasso peptide biosynthesis B2 protein</fullName>
    </submittedName>
</protein>
<evidence type="ECO:0000313" key="2">
    <source>
        <dbReference type="EMBL" id="WOS40470.1"/>
    </source>
</evidence>
<dbReference type="EMBL" id="CP126172">
    <property type="protein sequence ID" value="WOS40470.1"/>
    <property type="molecule type" value="Genomic_DNA"/>
</dbReference>
<dbReference type="RefSeq" id="WP_317843924.1">
    <property type="nucleotide sequence ID" value="NZ_CP126170.1"/>
</dbReference>
<feature type="domain" description="Microcin J25-processing protein McjB C-terminal" evidence="1">
    <location>
        <begin position="33"/>
        <end position="144"/>
    </location>
</feature>
<organism evidence="2 3">
    <name type="scientific">Xanthomonas rydalmerensis</name>
    <dbReference type="NCBI Taxonomy" id="3046274"/>
    <lineage>
        <taxon>Bacteria</taxon>
        <taxon>Pseudomonadati</taxon>
        <taxon>Pseudomonadota</taxon>
        <taxon>Gammaproteobacteria</taxon>
        <taxon>Lysobacterales</taxon>
        <taxon>Lysobacteraceae</taxon>
        <taxon>Xanthomonas</taxon>
    </lineage>
</organism>
<evidence type="ECO:0000259" key="1">
    <source>
        <dbReference type="Pfam" id="PF13471"/>
    </source>
</evidence>
<proteinExistence type="predicted"/>
<keyword evidence="3" id="KW-1185">Reference proteome</keyword>